<dbReference type="EMBL" id="VJND01000008">
    <property type="protein sequence ID" value="TSE25256.1"/>
    <property type="molecule type" value="Genomic_DNA"/>
</dbReference>
<dbReference type="Pfam" id="PF10609">
    <property type="entry name" value="ParA"/>
    <property type="match status" value="1"/>
</dbReference>
<dbReference type="GO" id="GO:0005524">
    <property type="term" value="F:ATP binding"/>
    <property type="evidence" value="ECO:0007669"/>
    <property type="project" value="UniProtKB-KW"/>
</dbReference>
<keyword evidence="4" id="KW-1185">Reference proteome</keyword>
<dbReference type="Proteomes" id="UP000320225">
    <property type="component" value="Unassembled WGS sequence"/>
</dbReference>
<comment type="caution">
    <text evidence="3">The sequence shown here is derived from an EMBL/GenBank/DDBJ whole genome shotgun (WGS) entry which is preliminary data.</text>
</comment>
<proteinExistence type="predicted"/>
<reference evidence="3 4" key="1">
    <citation type="submission" date="2019-07" db="EMBL/GenBank/DDBJ databases">
        <title>Tepidimonas sediminis YIM 72259 draft genome.</title>
        <authorList>
            <person name="Da Costa M.S."/>
            <person name="Froufe H.J.C."/>
            <person name="Egas C."/>
            <person name="Albuquerque L."/>
        </authorList>
    </citation>
    <scope>NUCLEOTIDE SEQUENCE [LARGE SCALE GENOMIC DNA]</scope>
    <source>
        <strain evidence="3 4">YIM 72259</strain>
    </source>
</reference>
<dbReference type="AlphaFoldDB" id="A0A554WNV7"/>
<organism evidence="3 4">
    <name type="scientific">Tepidimonas sediminis</name>
    <dbReference type="NCBI Taxonomy" id="2588941"/>
    <lineage>
        <taxon>Bacteria</taxon>
        <taxon>Pseudomonadati</taxon>
        <taxon>Pseudomonadota</taxon>
        <taxon>Betaproteobacteria</taxon>
        <taxon>Burkholderiales</taxon>
        <taxon>Tepidimonas</taxon>
    </lineage>
</organism>
<dbReference type="Gene3D" id="3.40.50.300">
    <property type="entry name" value="P-loop containing nucleotide triphosphate hydrolases"/>
    <property type="match status" value="1"/>
</dbReference>
<keyword evidence="2" id="KW-0067">ATP-binding</keyword>
<evidence type="ECO:0000256" key="2">
    <source>
        <dbReference type="ARBA" id="ARBA00022840"/>
    </source>
</evidence>
<protein>
    <submittedName>
        <fullName evidence="3">Iron-sulfur cluster carrier protein</fullName>
    </submittedName>
</protein>
<gene>
    <name evidence="3" type="primary">apbC_1</name>
    <name evidence="3" type="ORF">Tsedi_01503</name>
</gene>
<name>A0A554WNV7_9BURK</name>
<dbReference type="InterPro" id="IPR027417">
    <property type="entry name" value="P-loop_NTPase"/>
</dbReference>
<evidence type="ECO:0000313" key="3">
    <source>
        <dbReference type="EMBL" id="TSE25256.1"/>
    </source>
</evidence>
<evidence type="ECO:0000256" key="1">
    <source>
        <dbReference type="ARBA" id="ARBA00022741"/>
    </source>
</evidence>
<dbReference type="InterPro" id="IPR033756">
    <property type="entry name" value="YlxH/NBP35"/>
</dbReference>
<accession>A0A554WNV7</accession>
<sequence length="33" mass="3521">MFQKVGVPILGIVEKMAVHVCPNCGHVEPIFGA</sequence>
<evidence type="ECO:0000313" key="4">
    <source>
        <dbReference type="Proteomes" id="UP000320225"/>
    </source>
</evidence>
<keyword evidence="1" id="KW-0547">Nucleotide-binding</keyword>